<accession>A0A2I0KRI7</accession>
<comment type="caution">
    <text evidence="1">The sequence shown here is derived from an EMBL/GenBank/DDBJ whole genome shotgun (WGS) entry which is preliminary data.</text>
</comment>
<evidence type="ECO:0008006" key="3">
    <source>
        <dbReference type="Google" id="ProtNLM"/>
    </source>
</evidence>
<proteinExistence type="predicted"/>
<dbReference type="AlphaFoldDB" id="A0A2I0KRI7"/>
<protein>
    <recommendedName>
        <fullName evidence="3">Aminotransferase-like plant mobile domain-containing protein</fullName>
    </recommendedName>
</protein>
<dbReference type="Proteomes" id="UP000233551">
    <property type="component" value="Unassembled WGS sequence"/>
</dbReference>
<organism evidence="1 2">
    <name type="scientific">Punica granatum</name>
    <name type="common">Pomegranate</name>
    <dbReference type="NCBI Taxonomy" id="22663"/>
    <lineage>
        <taxon>Eukaryota</taxon>
        <taxon>Viridiplantae</taxon>
        <taxon>Streptophyta</taxon>
        <taxon>Embryophyta</taxon>
        <taxon>Tracheophyta</taxon>
        <taxon>Spermatophyta</taxon>
        <taxon>Magnoliopsida</taxon>
        <taxon>eudicotyledons</taxon>
        <taxon>Gunneridae</taxon>
        <taxon>Pentapetalae</taxon>
        <taxon>rosids</taxon>
        <taxon>malvids</taxon>
        <taxon>Myrtales</taxon>
        <taxon>Lythraceae</taxon>
        <taxon>Punica</taxon>
    </lineage>
</organism>
<evidence type="ECO:0000313" key="1">
    <source>
        <dbReference type="EMBL" id="PKI71114.1"/>
    </source>
</evidence>
<evidence type="ECO:0000313" key="2">
    <source>
        <dbReference type="Proteomes" id="UP000233551"/>
    </source>
</evidence>
<gene>
    <name evidence="1" type="ORF">CRG98_008482</name>
</gene>
<keyword evidence="2" id="KW-1185">Reference proteome</keyword>
<name>A0A2I0KRI7_PUNGR</name>
<reference evidence="1 2" key="1">
    <citation type="submission" date="2017-11" db="EMBL/GenBank/DDBJ databases">
        <title>De-novo sequencing of pomegranate (Punica granatum L.) genome.</title>
        <authorList>
            <person name="Akparov Z."/>
            <person name="Amiraslanov A."/>
            <person name="Hajiyeva S."/>
            <person name="Abbasov M."/>
            <person name="Kaur K."/>
            <person name="Hamwieh A."/>
            <person name="Solovyev V."/>
            <person name="Salamov A."/>
            <person name="Braich B."/>
            <person name="Kosarev P."/>
            <person name="Mahmoud A."/>
            <person name="Hajiyev E."/>
            <person name="Babayeva S."/>
            <person name="Izzatullayeva V."/>
            <person name="Mammadov A."/>
            <person name="Mammadov A."/>
            <person name="Sharifova S."/>
            <person name="Ojaghi J."/>
            <person name="Eynullazada K."/>
            <person name="Bayramov B."/>
            <person name="Abdulazimova A."/>
            <person name="Shahmuradov I."/>
        </authorList>
    </citation>
    <scope>NUCLEOTIDE SEQUENCE [LARGE SCALE GENOMIC DNA]</scope>
    <source>
        <strain evidence="2">cv. AG2017</strain>
        <tissue evidence="1">Leaf</tissue>
    </source>
</reference>
<dbReference type="EMBL" id="PGOL01000399">
    <property type="protein sequence ID" value="PKI71114.1"/>
    <property type="molecule type" value="Genomic_DNA"/>
</dbReference>
<sequence>MPINYNLLKATVGFWDPQHTMFNFHVTELAPTIEEYRALVDRPMRLKTLTVLFPNTSTLIDGALAQVILQVIESYSYVEDLVAETMWLLGHIQPFCSYHPFLNLVDAHLFEAYNRRNKFDWKRFMQQLTPEQFSWSAPWNPGGPMAIGCPSIIRLPLISHSECTLVFPDRTPHLQLDSRWRIRLIHQLWDTRLMQDLHFPDHPIDEERAYSATSTYVARFHQQDPTSILWVSIAPPEAESSDQVARRSELQSLRDEIDRLHREIAEAKTDLTE</sequence>